<dbReference type="Proteomes" id="UP000578030">
    <property type="component" value="Unassembled WGS sequence"/>
</dbReference>
<reference evidence="1 2" key="1">
    <citation type="submission" date="2020-04" db="EMBL/GenBank/DDBJ databases">
        <title>Description of novel Gluconacetobacter.</title>
        <authorList>
            <person name="Sombolestani A."/>
        </authorList>
    </citation>
    <scope>NUCLEOTIDE SEQUENCE [LARGE SCALE GENOMIC DNA]</scope>
    <source>
        <strain evidence="1 2">LMG 27802</strain>
    </source>
</reference>
<evidence type="ECO:0000313" key="1">
    <source>
        <dbReference type="EMBL" id="MBB2200110.1"/>
    </source>
</evidence>
<dbReference type="AlphaFoldDB" id="A0A7W4PJP3"/>
<evidence type="ECO:0000313" key="2">
    <source>
        <dbReference type="Proteomes" id="UP000578030"/>
    </source>
</evidence>
<comment type="caution">
    <text evidence="1">The sequence shown here is derived from an EMBL/GenBank/DDBJ whole genome shotgun (WGS) entry which is preliminary data.</text>
</comment>
<sequence>MKRFLQPAGVKSLCVFIAVLTLAGCGYDHGHRRGYYDHGRDHPGGYNTGGYNNGHGGGSGHW</sequence>
<gene>
    <name evidence="1" type="ORF">HLH28_00695</name>
</gene>
<keyword evidence="2" id="KW-1185">Reference proteome</keyword>
<evidence type="ECO:0008006" key="3">
    <source>
        <dbReference type="Google" id="ProtNLM"/>
    </source>
</evidence>
<accession>A0A7W4PJP3</accession>
<protein>
    <recommendedName>
        <fullName evidence="3">Lipoprotein</fullName>
    </recommendedName>
</protein>
<dbReference type="EMBL" id="JABEQM010000001">
    <property type="protein sequence ID" value="MBB2200110.1"/>
    <property type="molecule type" value="Genomic_DNA"/>
</dbReference>
<dbReference type="PROSITE" id="PS51257">
    <property type="entry name" value="PROKAR_LIPOPROTEIN"/>
    <property type="match status" value="1"/>
</dbReference>
<organism evidence="1 2">
    <name type="scientific">Gluconacetobacter tumulisoli</name>
    <dbReference type="NCBI Taxonomy" id="1286189"/>
    <lineage>
        <taxon>Bacteria</taxon>
        <taxon>Pseudomonadati</taxon>
        <taxon>Pseudomonadota</taxon>
        <taxon>Alphaproteobacteria</taxon>
        <taxon>Acetobacterales</taxon>
        <taxon>Acetobacteraceae</taxon>
        <taxon>Gluconacetobacter</taxon>
    </lineage>
</organism>
<name>A0A7W4PJP3_9PROT</name>
<dbReference type="RefSeq" id="WP_182953176.1">
    <property type="nucleotide sequence ID" value="NZ_JABEQM010000001.1"/>
</dbReference>
<proteinExistence type="predicted"/>